<proteinExistence type="predicted"/>
<comment type="caution">
    <text evidence="2">The sequence shown here is derived from an EMBL/GenBank/DDBJ whole genome shotgun (WGS) entry which is preliminary data.</text>
</comment>
<dbReference type="SUPFAM" id="SSF53756">
    <property type="entry name" value="UDP-Glycosyltransferase/glycogen phosphorylase"/>
    <property type="match status" value="1"/>
</dbReference>
<dbReference type="SUPFAM" id="SSF53448">
    <property type="entry name" value="Nucleotide-diphospho-sugar transferases"/>
    <property type="match status" value="1"/>
</dbReference>
<keyword evidence="3" id="KW-1185">Reference proteome</keyword>
<dbReference type="CDD" id="cd04186">
    <property type="entry name" value="GT_2_like_c"/>
    <property type="match status" value="1"/>
</dbReference>
<dbReference type="STRING" id="1400863.BN873_150188"/>
<accession>W6M6Q2</accession>
<name>W6M6Q2_9GAMM</name>
<dbReference type="InterPro" id="IPR001173">
    <property type="entry name" value="Glyco_trans_2-like"/>
</dbReference>
<dbReference type="PANTHER" id="PTHR43179">
    <property type="entry name" value="RHAMNOSYLTRANSFERASE WBBL"/>
    <property type="match status" value="1"/>
</dbReference>
<protein>
    <submittedName>
        <fullName evidence="2">Glycosyl transferase family 2</fullName>
    </submittedName>
</protein>
<dbReference type="Pfam" id="PF13692">
    <property type="entry name" value="Glyco_trans_1_4"/>
    <property type="match status" value="1"/>
</dbReference>
<dbReference type="InterPro" id="IPR029044">
    <property type="entry name" value="Nucleotide-diphossugar_trans"/>
</dbReference>
<organism evidence="2 3">
    <name type="scientific">Candidatus Competibacter denitrificans Run_A_D11</name>
    <dbReference type="NCBI Taxonomy" id="1400863"/>
    <lineage>
        <taxon>Bacteria</taxon>
        <taxon>Pseudomonadati</taxon>
        <taxon>Pseudomonadota</taxon>
        <taxon>Gammaproteobacteria</taxon>
        <taxon>Candidatus Competibacteraceae</taxon>
        <taxon>Candidatus Competibacter</taxon>
    </lineage>
</organism>
<sequence length="704" mass="78590">MWLKRVGSLILLTARRWRHYGSVGLAILRQEGPLRLWRRIRHKLYSPYRYVIRAPARYHVAERWLPLDFPEAERPDVSVVIPVHGKHLYTFTCLRSLRDTSGGLPYEIIVVDDQSSDETPQMLSAMRGVRTLRNEGERGFVPACNLGASHARGRYLVFLNNDTIVLPGWLDALLGTFSRYPDAGLVGACLIYPDGRLQEAGGIVWRDGSAWNYGRFDDPEKPQYNYLRSVDYCSGACIGVPRALFAQLGGFDTQFAPAYYEDTDLAMRVRQAGYRVLYQPALRVIHFEGISAGTDTAGSGLKRFQIPHQAIFAERWRSALAGHRLNGIEPDLEKDRSSTRRLLVIDKYIPAPDRDSGSLRLFRCLELIQSFGYQVTFAAINLEYRPPYGPELQQQGIEVLYAPFIASIEHYLRDWGRYHDAVLLSRADTAERYLPLVRRHAPQAWVMFDTVDLHFLREQRLASLHDSTGIAAAAARRKVQELALIRAADVTLVVSAAEHELLHAELPQAPIEIVSNIHETRRGGPSFAERAGIVFIGSFNHPPNSDAVQFYARDILPRLRVALPGVVTSIIGADPPAALTALAAPDLVFAGYIANLDEWFDRCRLSVAPLRYGAGVKGKINTSMAYGVPVVATSVAVEGMHLCPGADVMVADSAEEFVAAIVRVYREPALWERLSEGGYANIERYFSPQTVRAALGRALRIEGG</sequence>
<dbReference type="Gene3D" id="3.40.50.2000">
    <property type="entry name" value="Glycogen Phosphorylase B"/>
    <property type="match status" value="1"/>
</dbReference>
<keyword evidence="2" id="KW-0808">Transferase</keyword>
<evidence type="ECO:0000313" key="3">
    <source>
        <dbReference type="Proteomes" id="UP000035760"/>
    </source>
</evidence>
<gene>
    <name evidence="2" type="ORF">BN873_150188</name>
</gene>
<dbReference type="EMBL" id="CBTJ020000020">
    <property type="protein sequence ID" value="CDI01400.1"/>
    <property type="molecule type" value="Genomic_DNA"/>
</dbReference>
<dbReference type="AlphaFoldDB" id="W6M6Q2"/>
<dbReference type="Proteomes" id="UP000035760">
    <property type="component" value="Unassembled WGS sequence"/>
</dbReference>
<dbReference type="GO" id="GO:0016740">
    <property type="term" value="F:transferase activity"/>
    <property type="evidence" value="ECO:0007669"/>
    <property type="project" value="UniProtKB-KW"/>
</dbReference>
<dbReference type="Gene3D" id="3.90.550.10">
    <property type="entry name" value="Spore Coat Polysaccharide Biosynthesis Protein SpsA, Chain A"/>
    <property type="match status" value="1"/>
</dbReference>
<feature type="domain" description="Glycosyltransferase 2-like" evidence="1">
    <location>
        <begin position="78"/>
        <end position="245"/>
    </location>
</feature>
<reference evidence="2" key="2">
    <citation type="submission" date="2014-03" db="EMBL/GenBank/DDBJ databases">
        <title>Candidatus Competibacter-lineage genomes retrieved from metagenomes reveal functional metabolic diversity.</title>
        <authorList>
            <person name="McIlroy S.J."/>
            <person name="Albertsen M."/>
            <person name="Andresen E.K."/>
            <person name="Saunders A.M."/>
            <person name="Kristiansen R."/>
            <person name="Stokholm-Bjerregaard M."/>
            <person name="Nielsen K.L."/>
            <person name="Nielsen P.H."/>
        </authorList>
    </citation>
    <scope>NUCLEOTIDE SEQUENCE</scope>
    <source>
        <strain evidence="2">Run_A_D11</strain>
    </source>
</reference>
<reference evidence="2" key="1">
    <citation type="submission" date="2013-07" db="EMBL/GenBank/DDBJ databases">
        <authorList>
            <person name="McIlroy S."/>
        </authorList>
    </citation>
    <scope>NUCLEOTIDE SEQUENCE [LARGE SCALE GENOMIC DNA]</scope>
    <source>
        <strain evidence="2">Run_A_D11</strain>
    </source>
</reference>
<evidence type="ECO:0000313" key="2">
    <source>
        <dbReference type="EMBL" id="CDI01400.1"/>
    </source>
</evidence>
<dbReference type="Pfam" id="PF00535">
    <property type="entry name" value="Glycos_transf_2"/>
    <property type="match status" value="1"/>
</dbReference>
<evidence type="ECO:0000259" key="1">
    <source>
        <dbReference type="Pfam" id="PF00535"/>
    </source>
</evidence>
<dbReference type="PANTHER" id="PTHR43179:SF7">
    <property type="entry name" value="RHAMNOSYLTRANSFERASE WBBL"/>
    <property type="match status" value="1"/>
</dbReference>